<dbReference type="SUPFAM" id="SSF47769">
    <property type="entry name" value="SAM/Pointed domain"/>
    <property type="match status" value="1"/>
</dbReference>
<evidence type="ECO:0000313" key="2">
    <source>
        <dbReference type="EMBL" id="EME26171.1"/>
    </source>
</evidence>
<keyword evidence="3" id="KW-1185">Reference proteome</keyword>
<dbReference type="OrthoDB" id="76949at2759"/>
<dbReference type="Pfam" id="PF00536">
    <property type="entry name" value="SAM_1"/>
    <property type="match status" value="1"/>
</dbReference>
<name>M2VSP7_GALSU</name>
<dbReference type="AlphaFoldDB" id="M2VSP7"/>
<dbReference type="InterPro" id="IPR001660">
    <property type="entry name" value="SAM"/>
</dbReference>
<dbReference type="EMBL" id="KB454587">
    <property type="protein sequence ID" value="EME26171.1"/>
    <property type="molecule type" value="Genomic_DNA"/>
</dbReference>
<protein>
    <recommendedName>
        <fullName evidence="1">SAM domain-containing protein</fullName>
    </recommendedName>
</protein>
<dbReference type="GeneID" id="17085156"/>
<dbReference type="RefSeq" id="XP_005702691.1">
    <property type="nucleotide sequence ID" value="XM_005702634.1"/>
</dbReference>
<feature type="domain" description="SAM" evidence="1">
    <location>
        <begin position="40"/>
        <end position="87"/>
    </location>
</feature>
<dbReference type="KEGG" id="gsl:Gasu_61840"/>
<evidence type="ECO:0000313" key="3">
    <source>
        <dbReference type="Proteomes" id="UP000030680"/>
    </source>
</evidence>
<reference evidence="3" key="1">
    <citation type="journal article" date="2013" name="Science">
        <title>Gene transfer from bacteria and archaea facilitated evolution of an extremophilic eukaryote.</title>
        <authorList>
            <person name="Schonknecht G."/>
            <person name="Chen W.H."/>
            <person name="Ternes C.M."/>
            <person name="Barbier G.G."/>
            <person name="Shrestha R.P."/>
            <person name="Stanke M."/>
            <person name="Brautigam A."/>
            <person name="Baker B.J."/>
            <person name="Banfield J.F."/>
            <person name="Garavito R.M."/>
            <person name="Carr K."/>
            <person name="Wilkerson C."/>
            <person name="Rensing S.A."/>
            <person name="Gagneul D."/>
            <person name="Dickenson N.E."/>
            <person name="Oesterhelt C."/>
            <person name="Lercher M.J."/>
            <person name="Weber A.P."/>
        </authorList>
    </citation>
    <scope>NUCLEOTIDE SEQUENCE [LARGE SCALE GENOMIC DNA]</scope>
    <source>
        <strain evidence="3">074W</strain>
    </source>
</reference>
<dbReference type="Proteomes" id="UP000030680">
    <property type="component" value="Unassembled WGS sequence"/>
</dbReference>
<sequence>MIGNETNASHHSKETIEDYFTPTFQHITRKETTLSPPFVKFLQSVGLESYLKIFKREEIDPEILLQCNFKDLKAVGLRNAAATRILNLRRQILALCLFMAKKRRTVGATQRPKALSYHSFSLLKIDNFHPHVVNYRYR</sequence>
<dbReference type="Gene3D" id="1.10.150.50">
    <property type="entry name" value="Transcription Factor, Ets-1"/>
    <property type="match status" value="1"/>
</dbReference>
<dbReference type="Gramene" id="EME26171">
    <property type="protein sequence ID" value="EME26171"/>
    <property type="gene ID" value="Gasu_61840"/>
</dbReference>
<accession>M2VSP7</accession>
<evidence type="ECO:0000259" key="1">
    <source>
        <dbReference type="Pfam" id="PF00536"/>
    </source>
</evidence>
<dbReference type="InterPro" id="IPR013761">
    <property type="entry name" value="SAM/pointed_sf"/>
</dbReference>
<proteinExistence type="predicted"/>
<gene>
    <name evidence="2" type="ORF">Gasu_61840</name>
</gene>
<organism evidence="2 3">
    <name type="scientific">Galdieria sulphuraria</name>
    <name type="common">Red alga</name>
    <dbReference type="NCBI Taxonomy" id="130081"/>
    <lineage>
        <taxon>Eukaryota</taxon>
        <taxon>Rhodophyta</taxon>
        <taxon>Bangiophyceae</taxon>
        <taxon>Galdieriales</taxon>
        <taxon>Galdieriaceae</taxon>
        <taxon>Galdieria</taxon>
    </lineage>
</organism>